<sequence>MDGPRKHQVSLRGASAKEITRDALLEKVSRERELRNYAKRATAAALFIQRVWRRYKVTKMVAVQHQQEWEIFVNHYTGVITATWISSNLLRPFLFFMTCFSTQHQKTEGKRVDSMRICFTILLESMNSSDPKRNFCFLAIGTPEERRIWSFQARRLISLGFFILSEFSKCKSGDQDITVVTSLAMRVLVLLTDLNGWKGITDNNHEDADLVVKNLIQYMVNDKSGSYVSIHRYVSALDKYSPKTKNIIQTDDRLLVTASTITLALRPFYLSKFDGKEHGMIDLNHATEQYCLYVLTIPWLVQRLPSFLQPALKHKFILLPCLQALLILKEEISMKMSELVQPEILVSSKAIPPIGWVLANIVCLAIGSENDSVDSGCFHQGVDYALYVHVVISLAENLLACLDNFGCIRKDDNTIQTDVEMSREKIDTFLHESEAKNESLMISYLDQFRPVCQQWHLTNLLASANRDAAKRTDILLPNNLEFLGKLDLLAIVFFYSNMLRIFSVLNPICGALPVLNMLSFTPGFLASVWGVLEDSLFPGDSHMSDNHYHTSDISVKKRNKGFEKDQKQVSKDGSNKWVSVLHKFTGKSQETTDFPGLLGNHPEPSKVNEDSSDIWDIEPMRLGPQGISKDMFAPLHLFCATYTHLLLVLDDIEFYEKQVPFKLEQQKKIASMLNTLVYNGLSHGIDPQSRPLLDCAIRCLHLMYERDCRHRFCPPDLWLSPAKKSRPPIAVAARTHEVLSANLRSDDSSAVLSKGSVVTTTPHVFPFQERVEMFREFIKMDKASRKMAGEILEPGSRAIEMVVRRGHIVEDGFRQLNFLGSRLKSSIHVSFVSECGLPEAGLDYGGLSKEFLIDISKAAFAPEYGLFSQTLNSDRLLIPNASARYLENGLQMIEFLGRVVGKALYEGILLDYSFSHVFVQKLLGRYSFLDELSTLDPELYRNLMYVKHYEGDVKELCLDFTVTEEAFGKHHVIELKSGGKDIIVANENKMQYIHAMADYKLNQQILPFSNAFYRGLTDLISPSWMKLFNASEFNQLLSGGNYDIDIDDLRSNTRYTGGYNESSRTVKIFWEVIRGFEPEDRCMLLKFVTSCSRAPLLGFKYLHPAFTIHKVACDVPLWATIGGQDVERLPSASTCYNTLKLPTYKRASTLRTKLLYAISSNAGFELS</sequence>
<accession>A0ACB9KTK9</accession>
<comment type="caution">
    <text evidence="1">The sequence shown here is derived from an EMBL/GenBank/DDBJ whole genome shotgun (WGS) entry which is preliminary data.</text>
</comment>
<evidence type="ECO:0000313" key="1">
    <source>
        <dbReference type="EMBL" id="KAI4300391.1"/>
    </source>
</evidence>
<dbReference type="Proteomes" id="UP000828941">
    <property type="component" value="Chromosome 13"/>
</dbReference>
<reference evidence="1 2" key="1">
    <citation type="journal article" date="2022" name="DNA Res.">
        <title>Chromosomal-level genome assembly of the orchid tree Bauhinia variegata (Leguminosae; Cercidoideae) supports the allotetraploid origin hypothesis of Bauhinia.</title>
        <authorList>
            <person name="Zhong Y."/>
            <person name="Chen Y."/>
            <person name="Zheng D."/>
            <person name="Pang J."/>
            <person name="Liu Y."/>
            <person name="Luo S."/>
            <person name="Meng S."/>
            <person name="Qian L."/>
            <person name="Wei D."/>
            <person name="Dai S."/>
            <person name="Zhou R."/>
        </authorList>
    </citation>
    <scope>NUCLEOTIDE SEQUENCE [LARGE SCALE GENOMIC DNA]</scope>
    <source>
        <strain evidence="1">BV-YZ2020</strain>
    </source>
</reference>
<name>A0ACB9KTK9_BAUVA</name>
<dbReference type="EMBL" id="CM039438">
    <property type="protein sequence ID" value="KAI4300391.1"/>
    <property type="molecule type" value="Genomic_DNA"/>
</dbReference>
<organism evidence="1 2">
    <name type="scientific">Bauhinia variegata</name>
    <name type="common">Purple orchid tree</name>
    <name type="synonym">Phanera variegata</name>
    <dbReference type="NCBI Taxonomy" id="167791"/>
    <lineage>
        <taxon>Eukaryota</taxon>
        <taxon>Viridiplantae</taxon>
        <taxon>Streptophyta</taxon>
        <taxon>Embryophyta</taxon>
        <taxon>Tracheophyta</taxon>
        <taxon>Spermatophyta</taxon>
        <taxon>Magnoliopsida</taxon>
        <taxon>eudicotyledons</taxon>
        <taxon>Gunneridae</taxon>
        <taxon>Pentapetalae</taxon>
        <taxon>rosids</taxon>
        <taxon>fabids</taxon>
        <taxon>Fabales</taxon>
        <taxon>Fabaceae</taxon>
        <taxon>Cercidoideae</taxon>
        <taxon>Cercideae</taxon>
        <taxon>Bauhiniinae</taxon>
        <taxon>Bauhinia</taxon>
    </lineage>
</organism>
<evidence type="ECO:0000313" key="2">
    <source>
        <dbReference type="Proteomes" id="UP000828941"/>
    </source>
</evidence>
<proteinExistence type="predicted"/>
<keyword evidence="2" id="KW-1185">Reference proteome</keyword>
<gene>
    <name evidence="1" type="ORF">L6164_033776</name>
</gene>
<protein>
    <submittedName>
        <fullName evidence="1">Uncharacterized protein</fullName>
    </submittedName>
</protein>